<comment type="caution">
    <text evidence="2">The sequence shown here is derived from an EMBL/GenBank/DDBJ whole genome shotgun (WGS) entry which is preliminary data.</text>
</comment>
<dbReference type="InterPro" id="IPR031165">
    <property type="entry name" value="GNAT_YJDJ"/>
</dbReference>
<protein>
    <submittedName>
        <fullName evidence="2">N-acetyltransferase</fullName>
    </submittedName>
</protein>
<dbReference type="RefSeq" id="WP_254288121.1">
    <property type="nucleotide sequence ID" value="NZ_JAMLDY010000004.1"/>
</dbReference>
<dbReference type="Pfam" id="PF14542">
    <property type="entry name" value="Acetyltransf_CG"/>
    <property type="match status" value="1"/>
</dbReference>
<organism evidence="2 3">
    <name type="scientific">Sphingomonas liriopis</name>
    <dbReference type="NCBI Taxonomy" id="2949094"/>
    <lineage>
        <taxon>Bacteria</taxon>
        <taxon>Pseudomonadati</taxon>
        <taxon>Pseudomonadota</taxon>
        <taxon>Alphaproteobacteria</taxon>
        <taxon>Sphingomonadales</taxon>
        <taxon>Sphingomonadaceae</taxon>
        <taxon>Sphingomonas</taxon>
    </lineage>
</organism>
<reference evidence="2" key="1">
    <citation type="submission" date="2022-05" db="EMBL/GenBank/DDBJ databases">
        <title>Sphingomonas sp. strain RP10 Genome sequencing and assembly.</title>
        <authorList>
            <person name="Kim I."/>
        </authorList>
    </citation>
    <scope>NUCLEOTIDE SEQUENCE</scope>
    <source>
        <strain evidence="2">RP10</strain>
    </source>
</reference>
<gene>
    <name evidence="2" type="ORF">M9979_04395</name>
</gene>
<dbReference type="SUPFAM" id="SSF55729">
    <property type="entry name" value="Acyl-CoA N-acyltransferases (Nat)"/>
    <property type="match status" value="1"/>
</dbReference>
<dbReference type="PROSITE" id="PS51729">
    <property type="entry name" value="GNAT_YJDJ"/>
    <property type="match status" value="1"/>
</dbReference>
<dbReference type="EMBL" id="JAMLDY010000004">
    <property type="protein sequence ID" value="MCP3734115.1"/>
    <property type="molecule type" value="Genomic_DNA"/>
</dbReference>
<dbReference type="PANTHER" id="PTHR31435">
    <property type="entry name" value="PROTEIN NATD1"/>
    <property type="match status" value="1"/>
</dbReference>
<evidence type="ECO:0000259" key="1">
    <source>
        <dbReference type="PROSITE" id="PS51729"/>
    </source>
</evidence>
<sequence length="93" mass="9802">MSPDMNDVIDNRAAARFELTEQGDTAIAAYTREGDTIVFTHTEVPPALEGHGVGSRLIAGALAQVRAAGLKVVPVCAFVAAYLRRHPDAADLA</sequence>
<evidence type="ECO:0000313" key="2">
    <source>
        <dbReference type="EMBL" id="MCP3734115.1"/>
    </source>
</evidence>
<proteinExistence type="predicted"/>
<dbReference type="PANTHER" id="PTHR31435:SF10">
    <property type="entry name" value="BSR4717 PROTEIN"/>
    <property type="match status" value="1"/>
</dbReference>
<dbReference type="Gene3D" id="3.40.630.30">
    <property type="match status" value="1"/>
</dbReference>
<evidence type="ECO:0000313" key="3">
    <source>
        <dbReference type="Proteomes" id="UP001139486"/>
    </source>
</evidence>
<dbReference type="Proteomes" id="UP001139486">
    <property type="component" value="Unassembled WGS sequence"/>
</dbReference>
<feature type="domain" description="N-acetyltransferase" evidence="1">
    <location>
        <begin position="9"/>
        <end position="93"/>
    </location>
</feature>
<name>A0A9X2HXY8_9SPHN</name>
<keyword evidence="3" id="KW-1185">Reference proteome</keyword>
<dbReference type="InterPro" id="IPR045057">
    <property type="entry name" value="Gcn5-rel_NAT"/>
</dbReference>
<accession>A0A9X2HXY8</accession>
<dbReference type="InterPro" id="IPR016181">
    <property type="entry name" value="Acyl_CoA_acyltransferase"/>
</dbReference>
<dbReference type="AlphaFoldDB" id="A0A9X2HXY8"/>